<organism evidence="3 4">
    <name type="scientific">Xylanibacter ruminicola</name>
    <name type="common">Prevotella ruminicola</name>
    <dbReference type="NCBI Taxonomy" id="839"/>
    <lineage>
        <taxon>Bacteria</taxon>
        <taxon>Pseudomonadati</taxon>
        <taxon>Bacteroidota</taxon>
        <taxon>Bacteroidia</taxon>
        <taxon>Bacteroidales</taxon>
        <taxon>Prevotellaceae</taxon>
        <taxon>Xylanibacter</taxon>
    </lineage>
</organism>
<dbReference type="SUPFAM" id="SSF56574">
    <property type="entry name" value="Serpins"/>
    <property type="match status" value="1"/>
</dbReference>
<accession>A0A928GII8</accession>
<dbReference type="GO" id="GO:0005615">
    <property type="term" value="C:extracellular space"/>
    <property type="evidence" value="ECO:0007669"/>
    <property type="project" value="InterPro"/>
</dbReference>
<dbReference type="AlphaFoldDB" id="A0A928GII8"/>
<dbReference type="Pfam" id="PF00079">
    <property type="entry name" value="Serpin"/>
    <property type="match status" value="1"/>
</dbReference>
<sequence length="470" mass="52640">MIFISLTLFHTRIGLLLHYKSRMKPKNVVNMKKNLFLLSAIVLSGVILSSLLSCSSSEEIEQLEPKQVVNMLGESKPIQLTQEQRVFVNDNNQFTLNFLKTVNETDRSSKSFIYSPLSITYALGMVNDAAIGKTEEELEQTLGFHQGGIKAVNDYCKNLIDNLPKVDDKVTLNIANAIFLNEKYKLKKQFEKDVADYYDAKAEALNFAETKKSADVINNWCNDKTNGMIKDIIAETEPTAVSYLLNAIYFKADWASKFDAKNTKDELFDGKGKVPMMHQNVLISYVNNGLYSAIKMPYGNGYWNMTVMLPEEGKTIDDVIEHLSKVGFADVESFCGTMGGVFEPYEVDLKLPRYETESDTDSKEVGGLIPLMQNLGIHLAFDCDFSQIPNMCENGNLYISMMRQKAKIKVSEEGSEAAAVTIAGANFTTSYPSEPPVYPKATFYANRPFVYVIREQSSGVILFVGKFTGK</sequence>
<evidence type="ECO:0000256" key="1">
    <source>
        <dbReference type="RuleBase" id="RU000411"/>
    </source>
</evidence>
<dbReference type="Gene3D" id="3.30.497.10">
    <property type="entry name" value="Antithrombin, subunit I, domain 2"/>
    <property type="match status" value="1"/>
</dbReference>
<proteinExistence type="inferred from homology"/>
<dbReference type="PROSITE" id="PS00284">
    <property type="entry name" value="SERPIN"/>
    <property type="match status" value="1"/>
</dbReference>
<feature type="domain" description="Serpin" evidence="2">
    <location>
        <begin position="96"/>
        <end position="470"/>
    </location>
</feature>
<dbReference type="PANTHER" id="PTHR11461:SF211">
    <property type="entry name" value="GH10112P-RELATED"/>
    <property type="match status" value="1"/>
</dbReference>
<dbReference type="InterPro" id="IPR023796">
    <property type="entry name" value="Serpin_dom"/>
</dbReference>
<evidence type="ECO:0000313" key="3">
    <source>
        <dbReference type="EMBL" id="MBE6267276.1"/>
    </source>
</evidence>
<gene>
    <name evidence="3" type="ORF">E7102_12580</name>
</gene>
<dbReference type="GO" id="GO:0004867">
    <property type="term" value="F:serine-type endopeptidase inhibitor activity"/>
    <property type="evidence" value="ECO:0007669"/>
    <property type="project" value="InterPro"/>
</dbReference>
<dbReference type="SMART" id="SM00093">
    <property type="entry name" value="SERPIN"/>
    <property type="match status" value="1"/>
</dbReference>
<dbReference type="InterPro" id="IPR036186">
    <property type="entry name" value="Serpin_sf"/>
</dbReference>
<dbReference type="EMBL" id="SUYD01000019">
    <property type="protein sequence ID" value="MBE6267276.1"/>
    <property type="molecule type" value="Genomic_DNA"/>
</dbReference>
<dbReference type="InterPro" id="IPR042185">
    <property type="entry name" value="Serpin_sf_2"/>
</dbReference>
<name>A0A928GII8_XYLRU</name>
<dbReference type="InterPro" id="IPR023795">
    <property type="entry name" value="Serpin_CS"/>
</dbReference>
<comment type="similarity">
    <text evidence="1">Belongs to the serpin family.</text>
</comment>
<dbReference type="PANTHER" id="PTHR11461">
    <property type="entry name" value="SERINE PROTEASE INHIBITOR, SERPIN"/>
    <property type="match status" value="1"/>
</dbReference>
<evidence type="ECO:0000259" key="2">
    <source>
        <dbReference type="SMART" id="SM00093"/>
    </source>
</evidence>
<dbReference type="InterPro" id="IPR000215">
    <property type="entry name" value="Serpin_fam"/>
</dbReference>
<dbReference type="Proteomes" id="UP000763088">
    <property type="component" value="Unassembled WGS sequence"/>
</dbReference>
<dbReference type="InterPro" id="IPR042178">
    <property type="entry name" value="Serpin_sf_1"/>
</dbReference>
<protein>
    <submittedName>
        <fullName evidence="3">Serpin family protein</fullName>
    </submittedName>
</protein>
<comment type="caution">
    <text evidence="3">The sequence shown here is derived from an EMBL/GenBank/DDBJ whole genome shotgun (WGS) entry which is preliminary data.</text>
</comment>
<dbReference type="Gene3D" id="2.30.39.10">
    <property type="entry name" value="Alpha-1-antitrypsin, domain 1"/>
    <property type="match status" value="1"/>
</dbReference>
<evidence type="ECO:0000313" key="4">
    <source>
        <dbReference type="Proteomes" id="UP000763088"/>
    </source>
</evidence>
<reference evidence="3" key="1">
    <citation type="submission" date="2019-04" db="EMBL/GenBank/DDBJ databases">
        <title>Evolution of Biomass-Degrading Anaerobic Consortia Revealed by Metagenomics.</title>
        <authorList>
            <person name="Peng X."/>
        </authorList>
    </citation>
    <scope>NUCLEOTIDE SEQUENCE</scope>
    <source>
        <strain evidence="3">SIG141</strain>
    </source>
</reference>
<dbReference type="CDD" id="cd19588">
    <property type="entry name" value="serpin_miropin-like"/>
    <property type="match status" value="1"/>
</dbReference>